<dbReference type="AlphaFoldDB" id="A0A445CSQ7"/>
<dbReference type="Proteomes" id="UP000289738">
    <property type="component" value="Chromosome A06"/>
</dbReference>
<sequence>MYIESYSQMSFIELYIEFEQSEVDQNIERKNYNSDSEEEFESNYEVVGPDGDKDQADGTMDADVTEVANALANRHPFEKPSFMHALDLEAMHAPVFSKYINADGEFTVRMEFSFREVVIIAMKDYTICKGVDYRVYKHIESNFLKKFKAPYLQKLIVNIGYSKTVLNCLRERGEAFTNWLNRIPREQYALVFDGGYRWGHMTTNLVECINSVLKGRAISL</sequence>
<gene>
    <name evidence="1" type="ORF">Ahy_A06g029151</name>
</gene>
<evidence type="ECO:0000313" key="2">
    <source>
        <dbReference type="Proteomes" id="UP000289738"/>
    </source>
</evidence>
<organism evidence="1 2">
    <name type="scientific">Arachis hypogaea</name>
    <name type="common">Peanut</name>
    <dbReference type="NCBI Taxonomy" id="3818"/>
    <lineage>
        <taxon>Eukaryota</taxon>
        <taxon>Viridiplantae</taxon>
        <taxon>Streptophyta</taxon>
        <taxon>Embryophyta</taxon>
        <taxon>Tracheophyta</taxon>
        <taxon>Spermatophyta</taxon>
        <taxon>Magnoliopsida</taxon>
        <taxon>eudicotyledons</taxon>
        <taxon>Gunneridae</taxon>
        <taxon>Pentapetalae</taxon>
        <taxon>rosids</taxon>
        <taxon>fabids</taxon>
        <taxon>Fabales</taxon>
        <taxon>Fabaceae</taxon>
        <taxon>Papilionoideae</taxon>
        <taxon>50 kb inversion clade</taxon>
        <taxon>dalbergioids sensu lato</taxon>
        <taxon>Dalbergieae</taxon>
        <taxon>Pterocarpus clade</taxon>
        <taxon>Arachis</taxon>
    </lineage>
</organism>
<keyword evidence="2" id="KW-1185">Reference proteome</keyword>
<reference evidence="1 2" key="1">
    <citation type="submission" date="2019-01" db="EMBL/GenBank/DDBJ databases">
        <title>Sequencing of cultivated peanut Arachis hypogaea provides insights into genome evolution and oil improvement.</title>
        <authorList>
            <person name="Chen X."/>
        </authorList>
    </citation>
    <scope>NUCLEOTIDE SEQUENCE [LARGE SCALE GENOMIC DNA]</scope>
    <source>
        <strain evidence="2">cv. Fuhuasheng</strain>
        <tissue evidence="1">Leaves</tissue>
    </source>
</reference>
<dbReference type="EMBL" id="SDMP01000006">
    <property type="protein sequence ID" value="RYR53905.1"/>
    <property type="molecule type" value="Genomic_DNA"/>
</dbReference>
<evidence type="ECO:0000313" key="1">
    <source>
        <dbReference type="EMBL" id="RYR53905.1"/>
    </source>
</evidence>
<accession>A0A445CSQ7</accession>
<evidence type="ECO:0008006" key="3">
    <source>
        <dbReference type="Google" id="ProtNLM"/>
    </source>
</evidence>
<name>A0A445CSQ7_ARAHY</name>
<proteinExistence type="predicted"/>
<comment type="caution">
    <text evidence="1">The sequence shown here is derived from an EMBL/GenBank/DDBJ whole genome shotgun (WGS) entry which is preliminary data.</text>
</comment>
<protein>
    <recommendedName>
        <fullName evidence="3">Transposase MuDR plant domain-containing protein</fullName>
    </recommendedName>
</protein>